<keyword evidence="5 6" id="KW-0472">Membrane</keyword>
<feature type="transmembrane region" description="Helical" evidence="6">
    <location>
        <begin position="330"/>
        <end position="350"/>
    </location>
</feature>
<evidence type="ECO:0000256" key="5">
    <source>
        <dbReference type="ARBA" id="ARBA00023136"/>
    </source>
</evidence>
<dbReference type="InterPro" id="IPR011701">
    <property type="entry name" value="MFS"/>
</dbReference>
<organism evidence="8 9">
    <name type="scientific">Naematelia encephala</name>
    <dbReference type="NCBI Taxonomy" id="71784"/>
    <lineage>
        <taxon>Eukaryota</taxon>
        <taxon>Fungi</taxon>
        <taxon>Dikarya</taxon>
        <taxon>Basidiomycota</taxon>
        <taxon>Agaricomycotina</taxon>
        <taxon>Tremellomycetes</taxon>
        <taxon>Tremellales</taxon>
        <taxon>Naemateliaceae</taxon>
        <taxon>Naematelia</taxon>
    </lineage>
</organism>
<dbReference type="Pfam" id="PF07690">
    <property type="entry name" value="MFS_1"/>
    <property type="match status" value="1"/>
</dbReference>
<evidence type="ECO:0000259" key="7">
    <source>
        <dbReference type="PROSITE" id="PS50850"/>
    </source>
</evidence>
<dbReference type="OrthoDB" id="6730379at2759"/>
<feature type="transmembrane region" description="Helical" evidence="6">
    <location>
        <begin position="131"/>
        <end position="148"/>
    </location>
</feature>
<accession>A0A1Y2BJY4</accession>
<sequence length="518" mass="57097">MSDPIAKDLAFAEDSNLSKSDACVTAKVVAEVVVDQDAAGFTDPTLVLSREEDTRLRRRIHLRVLPFLCLGYIVQGLDKGTLTSSSIMGWQIDVGAKGQDFSLTTTMLWCGIIIAEPFANQGMRRFPIAKLLASGMLIWTGLVFGLAFSKSIPPVLGIRFLLGLSEALVGPCLVAIMVQWYSIDEQPLVTSVWQCMLGLSNIIASLLAYGFYHIHGGSLKSWQWLHIAVAIISLACAVLVFFFLPDSPTRAGWASHEDKIKFVERIRGNNQGLRQKVLNKQQMREAFTDPLTYCMFFLPFFNTLVVGGVSTFGGLLITKAFGFSTLNAQLLNLPVGVLQMICFLGIGWLIRRSGQTLLLMIAFTVPNICGTIVLLTVAPNGKTKGGLVAAYYCMQIYGACYPAILMLLSRNVAGQTKKSVVYAITFMGWAGGNGISPQIFQSVWAPRYINSLYIHIVLYVCFMSTCLITRTILIRRNKVKHAFAASIAEAVDPRDVIQNSHAFEDLTDRQNPDFIYSI</sequence>
<dbReference type="Proteomes" id="UP000193986">
    <property type="component" value="Unassembled WGS sequence"/>
</dbReference>
<comment type="subcellular location">
    <subcellularLocation>
        <location evidence="1">Membrane</location>
        <topology evidence="1">Multi-pass membrane protein</topology>
    </subcellularLocation>
</comment>
<dbReference type="EMBL" id="MCFC01000002">
    <property type="protein sequence ID" value="ORY35084.1"/>
    <property type="molecule type" value="Genomic_DNA"/>
</dbReference>
<protein>
    <submittedName>
        <fullName evidence="8">Putative MFS transporter</fullName>
    </submittedName>
</protein>
<feature type="transmembrane region" description="Helical" evidence="6">
    <location>
        <begin position="389"/>
        <end position="408"/>
    </location>
</feature>
<comment type="caution">
    <text evidence="8">The sequence shown here is derived from an EMBL/GenBank/DDBJ whole genome shotgun (WGS) entry which is preliminary data.</text>
</comment>
<dbReference type="PANTHER" id="PTHR43791:SF63">
    <property type="entry name" value="HIGH AFFINITY CYSTEINE TRANSPORTER"/>
    <property type="match status" value="1"/>
</dbReference>
<dbReference type="InParanoid" id="A0A1Y2BJY4"/>
<evidence type="ECO:0000256" key="3">
    <source>
        <dbReference type="ARBA" id="ARBA00022692"/>
    </source>
</evidence>
<dbReference type="Gene3D" id="1.20.1250.20">
    <property type="entry name" value="MFS general substrate transporter like domains"/>
    <property type="match status" value="2"/>
</dbReference>
<feature type="transmembrane region" description="Helical" evidence="6">
    <location>
        <begin position="192"/>
        <end position="212"/>
    </location>
</feature>
<dbReference type="InterPro" id="IPR036259">
    <property type="entry name" value="MFS_trans_sf"/>
</dbReference>
<gene>
    <name evidence="8" type="ORF">BCR39DRAFT_516696</name>
</gene>
<keyword evidence="3 6" id="KW-0812">Transmembrane</keyword>
<dbReference type="PANTHER" id="PTHR43791">
    <property type="entry name" value="PERMEASE-RELATED"/>
    <property type="match status" value="1"/>
</dbReference>
<evidence type="ECO:0000313" key="8">
    <source>
        <dbReference type="EMBL" id="ORY35084.1"/>
    </source>
</evidence>
<dbReference type="GO" id="GO:0033229">
    <property type="term" value="F:cysteine transmembrane transporter activity"/>
    <property type="evidence" value="ECO:0007669"/>
    <property type="project" value="TreeGrafter"/>
</dbReference>
<evidence type="ECO:0000313" key="9">
    <source>
        <dbReference type="Proteomes" id="UP000193986"/>
    </source>
</evidence>
<keyword evidence="2" id="KW-0813">Transport</keyword>
<feature type="transmembrane region" description="Helical" evidence="6">
    <location>
        <begin position="420"/>
        <end position="440"/>
    </location>
</feature>
<feature type="transmembrane region" description="Helical" evidence="6">
    <location>
        <begin position="224"/>
        <end position="244"/>
    </location>
</feature>
<proteinExistence type="predicted"/>
<name>A0A1Y2BJY4_9TREE</name>
<feature type="transmembrane region" description="Helical" evidence="6">
    <location>
        <begin position="160"/>
        <end position="180"/>
    </location>
</feature>
<dbReference type="GO" id="GO:0016020">
    <property type="term" value="C:membrane"/>
    <property type="evidence" value="ECO:0007669"/>
    <property type="project" value="UniProtKB-SubCell"/>
</dbReference>
<keyword evidence="9" id="KW-1185">Reference proteome</keyword>
<dbReference type="PROSITE" id="PS50850">
    <property type="entry name" value="MFS"/>
    <property type="match status" value="1"/>
</dbReference>
<dbReference type="AlphaFoldDB" id="A0A1Y2BJY4"/>
<evidence type="ECO:0000256" key="1">
    <source>
        <dbReference type="ARBA" id="ARBA00004141"/>
    </source>
</evidence>
<reference evidence="8 9" key="1">
    <citation type="submission" date="2016-07" db="EMBL/GenBank/DDBJ databases">
        <title>Pervasive Adenine N6-methylation of Active Genes in Fungi.</title>
        <authorList>
            <consortium name="DOE Joint Genome Institute"/>
            <person name="Mondo S.J."/>
            <person name="Dannebaum R.O."/>
            <person name="Kuo R.C."/>
            <person name="Labutti K."/>
            <person name="Haridas S."/>
            <person name="Kuo A."/>
            <person name="Salamov A."/>
            <person name="Ahrendt S.R."/>
            <person name="Lipzen A."/>
            <person name="Sullivan W."/>
            <person name="Andreopoulos W.B."/>
            <person name="Clum A."/>
            <person name="Lindquist E."/>
            <person name="Daum C."/>
            <person name="Ramamoorthy G.K."/>
            <person name="Gryganskyi A."/>
            <person name="Culley D."/>
            <person name="Magnuson J.K."/>
            <person name="James T.Y."/>
            <person name="O'Malley M.A."/>
            <person name="Stajich J.E."/>
            <person name="Spatafora J.W."/>
            <person name="Visel A."/>
            <person name="Grigoriev I.V."/>
        </authorList>
    </citation>
    <scope>NUCLEOTIDE SEQUENCE [LARGE SCALE GENOMIC DNA]</scope>
    <source>
        <strain evidence="8 9">68-887.2</strain>
    </source>
</reference>
<evidence type="ECO:0000256" key="4">
    <source>
        <dbReference type="ARBA" id="ARBA00022989"/>
    </source>
</evidence>
<evidence type="ECO:0000256" key="2">
    <source>
        <dbReference type="ARBA" id="ARBA00022448"/>
    </source>
</evidence>
<dbReference type="InterPro" id="IPR020846">
    <property type="entry name" value="MFS_dom"/>
</dbReference>
<feature type="domain" description="Major facilitator superfamily (MFS) profile" evidence="7">
    <location>
        <begin position="64"/>
        <end position="478"/>
    </location>
</feature>
<feature type="transmembrane region" description="Helical" evidence="6">
    <location>
        <begin position="291"/>
        <end position="318"/>
    </location>
</feature>
<evidence type="ECO:0000256" key="6">
    <source>
        <dbReference type="SAM" id="Phobius"/>
    </source>
</evidence>
<dbReference type="SUPFAM" id="SSF103473">
    <property type="entry name" value="MFS general substrate transporter"/>
    <property type="match status" value="1"/>
</dbReference>
<feature type="transmembrane region" description="Helical" evidence="6">
    <location>
        <begin position="357"/>
        <end position="377"/>
    </location>
</feature>
<keyword evidence="4 6" id="KW-1133">Transmembrane helix</keyword>
<feature type="transmembrane region" description="Helical" evidence="6">
    <location>
        <begin position="452"/>
        <end position="473"/>
    </location>
</feature>